<dbReference type="Gene3D" id="3.20.20.80">
    <property type="entry name" value="Glycosidases"/>
    <property type="match status" value="1"/>
</dbReference>
<evidence type="ECO:0000256" key="13">
    <source>
        <dbReference type="ARBA" id="ARBA00025512"/>
    </source>
</evidence>
<reference evidence="19 20" key="1">
    <citation type="journal article" date="2018" name="Front. Microbiol.">
        <title>Genome-Wide Analysis of Corynespora cassiicola Leaf Fall Disease Putative Effectors.</title>
        <authorList>
            <person name="Lopez D."/>
            <person name="Ribeiro S."/>
            <person name="Label P."/>
            <person name="Fumanal B."/>
            <person name="Venisse J.S."/>
            <person name="Kohler A."/>
            <person name="de Oliveira R.R."/>
            <person name="Labutti K."/>
            <person name="Lipzen A."/>
            <person name="Lail K."/>
            <person name="Bauer D."/>
            <person name="Ohm R.A."/>
            <person name="Barry K.W."/>
            <person name="Spatafora J."/>
            <person name="Grigoriev I.V."/>
            <person name="Martin F.M."/>
            <person name="Pujade-Renaud V."/>
        </authorList>
    </citation>
    <scope>NUCLEOTIDE SEQUENCE [LARGE SCALE GENOMIC DNA]</scope>
    <source>
        <strain evidence="19 20">Philippines</strain>
    </source>
</reference>
<proteinExistence type="inferred from homology"/>
<comment type="subcellular location">
    <subcellularLocation>
        <location evidence="3">Secreted</location>
    </subcellularLocation>
</comment>
<dbReference type="Proteomes" id="UP000240883">
    <property type="component" value="Unassembled WGS sequence"/>
</dbReference>
<dbReference type="GO" id="GO:0000272">
    <property type="term" value="P:polysaccharide catabolic process"/>
    <property type="evidence" value="ECO:0007669"/>
    <property type="project" value="UniProtKB-KW"/>
</dbReference>
<comment type="catalytic activity">
    <reaction evidence="1">
        <text>Hydrolysis of terminal, non-reducing beta-D-glucosyl residues with release of beta-D-glucose.</text>
        <dbReference type="EC" id="3.2.1.21"/>
    </reaction>
</comment>
<dbReference type="InterPro" id="IPR025887">
    <property type="entry name" value="Glyco_hydro_31_N_dom"/>
</dbReference>
<feature type="domain" description="Glycoside hydrolase family 31 N-terminal" evidence="17">
    <location>
        <begin position="75"/>
        <end position="221"/>
    </location>
</feature>
<evidence type="ECO:0000256" key="2">
    <source>
        <dbReference type="ARBA" id="ARBA00001657"/>
    </source>
</evidence>
<evidence type="ECO:0000259" key="17">
    <source>
        <dbReference type="Pfam" id="PF13802"/>
    </source>
</evidence>
<dbReference type="GO" id="GO:0004558">
    <property type="term" value="F:alpha-1,4-glucosidase activity"/>
    <property type="evidence" value="ECO:0007669"/>
    <property type="project" value="UniProtKB-EC"/>
</dbReference>
<evidence type="ECO:0000256" key="10">
    <source>
        <dbReference type="ARBA" id="ARBA00023295"/>
    </source>
</evidence>
<evidence type="ECO:0000256" key="9">
    <source>
        <dbReference type="ARBA" id="ARBA00023277"/>
    </source>
</evidence>
<dbReference type="OrthoDB" id="5839090at2759"/>
<keyword evidence="10 14" id="KW-0326">Glycosidase</keyword>
<dbReference type="AlphaFoldDB" id="A0A2T2NM38"/>
<evidence type="ECO:0000256" key="15">
    <source>
        <dbReference type="SAM" id="SignalP"/>
    </source>
</evidence>
<comment type="catalytic activity">
    <reaction evidence="2">
        <text>Hydrolysis of terminal, non-reducing (1-&gt;4)-linked alpha-D-glucose residues with release of alpha-D-glucose.</text>
        <dbReference type="EC" id="3.2.1.20"/>
    </reaction>
</comment>
<keyword evidence="8" id="KW-0325">Glycoprotein</keyword>
<dbReference type="STRING" id="1448308.A0A2T2NM38"/>
<dbReference type="PANTHER" id="PTHR22762">
    <property type="entry name" value="ALPHA-GLUCOSIDASE"/>
    <property type="match status" value="1"/>
</dbReference>
<comment type="similarity">
    <text evidence="4 14">Belongs to the glycosyl hydrolase 31 family.</text>
</comment>
<evidence type="ECO:0000256" key="8">
    <source>
        <dbReference type="ARBA" id="ARBA00023180"/>
    </source>
</evidence>
<dbReference type="Pfam" id="PF01055">
    <property type="entry name" value="Glyco_hydro_31_2nd"/>
    <property type="match status" value="1"/>
</dbReference>
<dbReference type="InterPro" id="IPR048395">
    <property type="entry name" value="Glyco_hydro_31_C"/>
</dbReference>
<evidence type="ECO:0000259" key="16">
    <source>
        <dbReference type="Pfam" id="PF01055"/>
    </source>
</evidence>
<dbReference type="PROSITE" id="PS00707">
    <property type="entry name" value="GLYCOSYL_HYDROL_F31_2"/>
    <property type="match status" value="1"/>
</dbReference>
<dbReference type="CDD" id="cd14752">
    <property type="entry name" value="GH31_N"/>
    <property type="match status" value="1"/>
</dbReference>
<keyword evidence="20" id="KW-1185">Reference proteome</keyword>
<dbReference type="EMBL" id="KZ678136">
    <property type="protein sequence ID" value="PSN66118.1"/>
    <property type="molecule type" value="Genomic_DNA"/>
</dbReference>
<keyword evidence="12" id="KW-0624">Polysaccharide degradation</keyword>
<evidence type="ECO:0000256" key="3">
    <source>
        <dbReference type="ARBA" id="ARBA00004613"/>
    </source>
</evidence>
<dbReference type="SUPFAM" id="SSF51011">
    <property type="entry name" value="Glycosyl hydrolase domain"/>
    <property type="match status" value="1"/>
</dbReference>
<dbReference type="CDD" id="cd06602">
    <property type="entry name" value="GH31_MGAM_SI_GAA"/>
    <property type="match status" value="1"/>
</dbReference>
<dbReference type="Gene3D" id="2.60.40.1180">
    <property type="entry name" value="Golgi alpha-mannosidase II"/>
    <property type="match status" value="2"/>
</dbReference>
<dbReference type="SUPFAM" id="SSF74650">
    <property type="entry name" value="Galactose mutarotase-like"/>
    <property type="match status" value="1"/>
</dbReference>
<keyword evidence="6 15" id="KW-0732">Signal</keyword>
<dbReference type="Gene3D" id="2.60.40.1760">
    <property type="entry name" value="glycosyl hydrolase (family 31)"/>
    <property type="match status" value="1"/>
</dbReference>
<accession>A0A2T2NM38</accession>
<dbReference type="InterPro" id="IPR013780">
    <property type="entry name" value="Glyco_hydro_b"/>
</dbReference>
<dbReference type="InterPro" id="IPR030459">
    <property type="entry name" value="Glyco_hydro_31_CS"/>
</dbReference>
<feature type="signal peptide" evidence="15">
    <location>
        <begin position="1"/>
        <end position="20"/>
    </location>
</feature>
<gene>
    <name evidence="19" type="ORF">BS50DRAFT_526028</name>
</gene>
<dbReference type="Pfam" id="PF21365">
    <property type="entry name" value="Glyco_hydro_31_3rd"/>
    <property type="match status" value="1"/>
</dbReference>
<evidence type="ECO:0000259" key="18">
    <source>
        <dbReference type="Pfam" id="PF21365"/>
    </source>
</evidence>
<evidence type="ECO:0000256" key="5">
    <source>
        <dbReference type="ARBA" id="ARBA00022525"/>
    </source>
</evidence>
<dbReference type="GO" id="GO:0030246">
    <property type="term" value="F:carbohydrate binding"/>
    <property type="evidence" value="ECO:0007669"/>
    <property type="project" value="InterPro"/>
</dbReference>
<evidence type="ECO:0000256" key="11">
    <source>
        <dbReference type="ARBA" id="ARBA00023316"/>
    </source>
</evidence>
<evidence type="ECO:0000313" key="20">
    <source>
        <dbReference type="Proteomes" id="UP000240883"/>
    </source>
</evidence>
<dbReference type="GO" id="GO:0005576">
    <property type="term" value="C:extracellular region"/>
    <property type="evidence" value="ECO:0007669"/>
    <property type="project" value="UniProtKB-SubCell"/>
</dbReference>
<dbReference type="InterPro" id="IPR011013">
    <property type="entry name" value="Gal_mutarotase_sf_dom"/>
</dbReference>
<evidence type="ECO:0000256" key="4">
    <source>
        <dbReference type="ARBA" id="ARBA00007806"/>
    </source>
</evidence>
<dbReference type="InterPro" id="IPR017853">
    <property type="entry name" value="GH"/>
</dbReference>
<feature type="chain" id="PRO_5015414183" evidence="15">
    <location>
        <begin position="21"/>
        <end position="854"/>
    </location>
</feature>
<feature type="domain" description="Glycosyl hydrolase family 31 C-terminal" evidence="18">
    <location>
        <begin position="657"/>
        <end position="745"/>
    </location>
</feature>
<keyword evidence="5" id="KW-0964">Secreted</keyword>
<dbReference type="GO" id="GO:0008422">
    <property type="term" value="F:beta-glucosidase activity"/>
    <property type="evidence" value="ECO:0007669"/>
    <property type="project" value="UniProtKB-EC"/>
</dbReference>
<dbReference type="GO" id="GO:0071555">
    <property type="term" value="P:cell wall organization"/>
    <property type="evidence" value="ECO:0007669"/>
    <property type="project" value="UniProtKB-KW"/>
</dbReference>
<evidence type="ECO:0000256" key="6">
    <source>
        <dbReference type="ARBA" id="ARBA00022729"/>
    </source>
</evidence>
<dbReference type="SUPFAM" id="SSF51445">
    <property type="entry name" value="(Trans)glycosidases"/>
    <property type="match status" value="1"/>
</dbReference>
<keyword evidence="11" id="KW-0961">Cell wall biogenesis/degradation</keyword>
<evidence type="ECO:0000256" key="1">
    <source>
        <dbReference type="ARBA" id="ARBA00000448"/>
    </source>
</evidence>
<keyword evidence="7 14" id="KW-0378">Hydrolase</keyword>
<keyword evidence="9" id="KW-0119">Carbohydrate metabolism</keyword>
<protein>
    <submittedName>
        <fullName evidence="19">Alpha-glucosidase</fullName>
    </submittedName>
</protein>
<sequence>MTFLKTCLLFWVSFVHWSNSVPLRRADDCPGYKASNVQQTDNGFTADLTLAGAECNLHGKDLQDLKFAVEYQTDSRVHVIIYDKDEQVYQVPESVFPRPGGSVSAYSSLLDISIEEEPFSFTVTRKSNDEVIFTTKGSNIVFEDQYWRVRTSLPDNPSLYGLGEHTDSLRLPTSNYVRTMWARDAGAVPQNSNLYGTHPVYYEHRGGSGNTHGVVLVNSNGMDVKINNENGQYLEYNVIGGVIDLYFLAGPGPMDVSREYSEISRLPQMMPYWGFGFHQCRFGYSSVEEVAAVVANYSAANIPLETMWTDIDYMDQYKVFTLGERFPLAGMRDLVNNLHEHNQHYIVMVDPAVAYDNYDAFNKGVEADIFLKSSNGSIYVGRVWPGATAFPDWFHENTQGYWDAEFASFFNPDTGVDIDALWIDMNEPSNFCEWPCDNPFSETESNTDIVPTRRQLAPRQEVGTKKGLLNRNLLDPSYKIKNTFGVLSNKTARTDLIHQGGWTEYDTHNLYGTMMSSVSQKSMLKRRPDKRPMVITRSTFLGAGSYVGHWLGDNLSAWDQYIASIRHFLQFTAFFQVPFVGADVCGFLADTTENLCARWTVLGAFYPFYRNHNVAGARSQEAYRWESVAAAARKAIDIRYRLLDYIYTALHQQTVDGTPMIAPLWMHYPSDSATYGIETQFVWGPSLLVSPVTEQDTTSVSFYLPNDVWYDLFTLKAVEGAGSTITYSNLTTSDIPVLVRGGSIIPARVNSANTTRALRDQDFELLVAPDQDGNASGTLYLDDGENLVQSGTSEISFSFDGSKIKAEGTFDFPTVLRFRSISVFGSDGGLKYVLDEALDGPWEQDVGSLTPEKL</sequence>
<organism evidence="19 20">
    <name type="scientific">Corynespora cassiicola Philippines</name>
    <dbReference type="NCBI Taxonomy" id="1448308"/>
    <lineage>
        <taxon>Eukaryota</taxon>
        <taxon>Fungi</taxon>
        <taxon>Dikarya</taxon>
        <taxon>Ascomycota</taxon>
        <taxon>Pezizomycotina</taxon>
        <taxon>Dothideomycetes</taxon>
        <taxon>Pleosporomycetidae</taxon>
        <taxon>Pleosporales</taxon>
        <taxon>Corynesporascaceae</taxon>
        <taxon>Corynespora</taxon>
    </lineage>
</organism>
<evidence type="ECO:0000313" key="19">
    <source>
        <dbReference type="EMBL" id="PSN66118.1"/>
    </source>
</evidence>
<dbReference type="Pfam" id="PF13802">
    <property type="entry name" value="Gal_mutarotas_2"/>
    <property type="match status" value="1"/>
</dbReference>
<name>A0A2T2NM38_CORCC</name>
<feature type="domain" description="Glycoside hydrolase family 31 TIM barrel" evidence="16">
    <location>
        <begin position="267"/>
        <end position="649"/>
    </location>
</feature>
<evidence type="ECO:0000256" key="7">
    <source>
        <dbReference type="ARBA" id="ARBA00022801"/>
    </source>
</evidence>
<dbReference type="InterPro" id="IPR000322">
    <property type="entry name" value="Glyco_hydro_31_TIM"/>
</dbReference>
<evidence type="ECO:0000256" key="14">
    <source>
        <dbReference type="RuleBase" id="RU361185"/>
    </source>
</evidence>
<dbReference type="PANTHER" id="PTHR22762:SF67">
    <property type="entry name" value="ALPHA_BETA-GLUCOSIDASE AGDC-RELATED"/>
    <property type="match status" value="1"/>
</dbReference>
<evidence type="ECO:0000256" key="12">
    <source>
        <dbReference type="ARBA" id="ARBA00023326"/>
    </source>
</evidence>
<comment type="function">
    <text evidence="13">Glucosidase involved in the degradation of cellulosic biomass. Has both alpha- and beta-glucosidase activity.</text>
</comment>